<dbReference type="GO" id="GO:0097225">
    <property type="term" value="C:sperm midpiece"/>
    <property type="evidence" value="ECO:0007669"/>
    <property type="project" value="TreeGrafter"/>
</dbReference>
<dbReference type="PANTHER" id="PTHR14919">
    <property type="entry name" value="KPL2-RELATED"/>
    <property type="match status" value="1"/>
</dbReference>
<evidence type="ECO:0000313" key="3">
    <source>
        <dbReference type="Proteomes" id="UP000261380"/>
    </source>
</evidence>
<protein>
    <recommendedName>
        <fullName evidence="1">Calponin-homology (CH) domain-containing protein</fullName>
    </recommendedName>
</protein>
<feature type="domain" description="Calponin-homology (CH)" evidence="1">
    <location>
        <begin position="1"/>
        <end position="104"/>
    </location>
</feature>
<dbReference type="AlphaFoldDB" id="A0A3B5LU86"/>
<dbReference type="Gene3D" id="3.40.50.300">
    <property type="entry name" value="P-loop containing nucleotide triphosphate hydrolases"/>
    <property type="match status" value="1"/>
</dbReference>
<dbReference type="SUPFAM" id="SSF52540">
    <property type="entry name" value="P-loop containing nucleoside triphosphate hydrolases"/>
    <property type="match status" value="1"/>
</dbReference>
<dbReference type="GO" id="GO:0007288">
    <property type="term" value="P:sperm axoneme assembly"/>
    <property type="evidence" value="ECO:0007669"/>
    <property type="project" value="TreeGrafter"/>
</dbReference>
<dbReference type="Pfam" id="PF06294">
    <property type="entry name" value="CH_2"/>
    <property type="match status" value="1"/>
</dbReference>
<proteinExistence type="predicted"/>
<organism evidence="2 3">
    <name type="scientific">Xiphophorus couchianus</name>
    <name type="common">Monterrey platyfish</name>
    <dbReference type="NCBI Taxonomy" id="32473"/>
    <lineage>
        <taxon>Eukaryota</taxon>
        <taxon>Metazoa</taxon>
        <taxon>Chordata</taxon>
        <taxon>Craniata</taxon>
        <taxon>Vertebrata</taxon>
        <taxon>Euteleostomi</taxon>
        <taxon>Actinopterygii</taxon>
        <taxon>Neopterygii</taxon>
        <taxon>Teleostei</taxon>
        <taxon>Neoteleostei</taxon>
        <taxon>Acanthomorphata</taxon>
        <taxon>Ovalentaria</taxon>
        <taxon>Atherinomorphae</taxon>
        <taxon>Cyprinodontiformes</taxon>
        <taxon>Poeciliidae</taxon>
        <taxon>Poeciliinae</taxon>
        <taxon>Xiphophorus</taxon>
    </lineage>
</organism>
<dbReference type="InterPro" id="IPR036872">
    <property type="entry name" value="CH_dom_sf"/>
</dbReference>
<dbReference type="GeneTree" id="ENSGT00390000008160"/>
<dbReference type="Ensembl" id="ENSXCOT00000011516.1">
    <property type="protein sequence ID" value="ENSXCOP00000011384.1"/>
    <property type="gene ID" value="ENSXCOG00000008595.1"/>
</dbReference>
<keyword evidence="3" id="KW-1185">Reference proteome</keyword>
<dbReference type="InterPro" id="IPR010441">
    <property type="entry name" value="CH_2"/>
</dbReference>
<evidence type="ECO:0000313" key="2">
    <source>
        <dbReference type="Ensembl" id="ENSXCOP00000011384.1"/>
    </source>
</evidence>
<reference evidence="2" key="2">
    <citation type="submission" date="2025-09" db="UniProtKB">
        <authorList>
            <consortium name="Ensembl"/>
        </authorList>
    </citation>
    <scope>IDENTIFICATION</scope>
</reference>
<dbReference type="Pfam" id="PF00406">
    <property type="entry name" value="ADK"/>
    <property type="match status" value="1"/>
</dbReference>
<dbReference type="SUPFAM" id="SSF47576">
    <property type="entry name" value="Calponin-homology domain, CH-domain"/>
    <property type="match status" value="1"/>
</dbReference>
<dbReference type="InterPro" id="IPR001715">
    <property type="entry name" value="CH_dom"/>
</dbReference>
<sequence length="739" mass="85152">MSDILCSWLNRELRLSETVGKNFCKDFSNGYLFGEILHKYQMQEDFNMFLKSDSSDAKTNNFSRLEPTIKRLGVSFNKSTAQDLMQKKHGVATNLLYQLYVALEEKKPAGTSRVGKLPSLQKRESETQSYVRALNKCVRYFAVRELQIGHQKFIDLIVTNTKLLKPLDSNVVLRKKSNQEEYKHLCESFHFDIEVPSDKPDKVTIQSSTKYVQGIRQQLKENAVAREERQKRVDRFLLEQYKARESLQEAQLEDQMVRRLTRQTQQEQRLAEQLMQIRRQKEVILENRLFREEQYKRQREKDFQEALDKEAVLAEHAKLARAEEIEKEIEFCKMVAAERAHEKHMKHYTICSETLGQIVDMATTVGEYRSITENLVPEKKYKEWKELFIRGVPFYESQKDIEPEILFLAALNPSELKKEEVLNNLDYDEYTNMIGVWTWPKATEETKLPPSINDILAYAIQRIKTIAHPTVAEPATTVPLFSIKSCIKGKVCQCKSKCMAKIAEGLKSLKKRDFRIKACVLGKASSGKTTCLAKIAEGIKFYLKMCMASIAASVERELRKGNTIPNELIVDIVVDAISQVSAQSGWILDGFPTNIGQAQLLEKALGGFVEEEHGTEINTYELVPNPEQLKPPTPSPPVLDVALLLDISDECVIRRASIDKADTTRIAAFQDTWPELEKWYGEKQNILVNINADVEERELYNKRKEEDQQERSAFMCDGWLEEQSALLINHYSMIIQVTF</sequence>
<accession>A0A3B5LU86</accession>
<dbReference type="Gene3D" id="1.10.418.10">
    <property type="entry name" value="Calponin-like domain"/>
    <property type="match status" value="1"/>
</dbReference>
<name>A0A3B5LU86_9TELE</name>
<reference evidence="2" key="1">
    <citation type="submission" date="2025-08" db="UniProtKB">
        <authorList>
            <consortium name="Ensembl"/>
        </authorList>
    </citation>
    <scope>IDENTIFICATION</scope>
</reference>
<dbReference type="InterPro" id="IPR054517">
    <property type="entry name" value="SPEF2_D5"/>
</dbReference>
<evidence type="ECO:0000259" key="1">
    <source>
        <dbReference type="PROSITE" id="PS50021"/>
    </source>
</evidence>
<dbReference type="InterPro" id="IPR052634">
    <property type="entry name" value="Sperm_flagellar-bone_growth"/>
</dbReference>
<dbReference type="Proteomes" id="UP000261380">
    <property type="component" value="Unplaced"/>
</dbReference>
<dbReference type="PROSITE" id="PS50021">
    <property type="entry name" value="CH"/>
    <property type="match status" value="1"/>
</dbReference>
<dbReference type="InterPro" id="IPR027417">
    <property type="entry name" value="P-loop_NTPase"/>
</dbReference>
<dbReference type="GO" id="GO:0005737">
    <property type="term" value="C:cytoplasm"/>
    <property type="evidence" value="ECO:0007669"/>
    <property type="project" value="UniProtKB-ARBA"/>
</dbReference>
<dbReference type="Pfam" id="PF22946">
    <property type="entry name" value="SPEF2_D5"/>
    <property type="match status" value="1"/>
</dbReference>
<dbReference type="GO" id="GO:0002177">
    <property type="term" value="C:manchette"/>
    <property type="evidence" value="ECO:0007669"/>
    <property type="project" value="TreeGrafter"/>
</dbReference>
<dbReference type="PANTHER" id="PTHR14919:SF0">
    <property type="entry name" value="SPERM FLAGELLAR PROTEIN 2"/>
    <property type="match status" value="1"/>
</dbReference>